<dbReference type="OrthoDB" id="46396at2759"/>
<evidence type="ECO:0000256" key="4">
    <source>
        <dbReference type="ARBA" id="ARBA00022692"/>
    </source>
</evidence>
<reference evidence="9" key="1">
    <citation type="submission" date="2017-03" db="EMBL/GenBank/DDBJ databases">
        <title>Genomes of endolithic fungi from Antarctica.</title>
        <authorList>
            <person name="Coleine C."/>
            <person name="Masonjones S."/>
            <person name="Stajich J.E."/>
        </authorList>
    </citation>
    <scope>NUCLEOTIDE SEQUENCE [LARGE SCALE GENOMIC DNA]</scope>
    <source>
        <strain evidence="9">CCFEE 5527</strain>
    </source>
</reference>
<dbReference type="GO" id="GO:0005886">
    <property type="term" value="C:plasma membrane"/>
    <property type="evidence" value="ECO:0007669"/>
    <property type="project" value="TreeGrafter"/>
</dbReference>
<dbReference type="Pfam" id="PF01733">
    <property type="entry name" value="Nucleoside_tran"/>
    <property type="match status" value="1"/>
</dbReference>
<feature type="transmembrane region" description="Helical" evidence="7">
    <location>
        <begin position="405"/>
        <end position="429"/>
    </location>
</feature>
<dbReference type="PANTHER" id="PTHR10332">
    <property type="entry name" value="EQUILIBRATIVE NUCLEOSIDE TRANSPORTER"/>
    <property type="match status" value="1"/>
</dbReference>
<dbReference type="GO" id="GO:0015205">
    <property type="term" value="F:nucleobase transmembrane transporter activity"/>
    <property type="evidence" value="ECO:0007669"/>
    <property type="project" value="TreeGrafter"/>
</dbReference>
<comment type="caution">
    <text evidence="8">The sequence shown here is derived from an EMBL/GenBank/DDBJ whole genome shotgun (WGS) entry which is preliminary data.</text>
</comment>
<organism evidence="8 9">
    <name type="scientific">Cryoendolithus antarcticus</name>
    <dbReference type="NCBI Taxonomy" id="1507870"/>
    <lineage>
        <taxon>Eukaryota</taxon>
        <taxon>Fungi</taxon>
        <taxon>Dikarya</taxon>
        <taxon>Ascomycota</taxon>
        <taxon>Pezizomycotina</taxon>
        <taxon>Dothideomycetes</taxon>
        <taxon>Dothideomycetidae</taxon>
        <taxon>Cladosporiales</taxon>
        <taxon>Cladosporiaceae</taxon>
        <taxon>Cryoendolithus</taxon>
    </lineage>
</organism>
<dbReference type="STRING" id="1507870.A0A1V8THX5"/>
<keyword evidence="6 7" id="KW-0472">Membrane</keyword>
<name>A0A1V8THX5_9PEZI</name>
<evidence type="ECO:0008006" key="10">
    <source>
        <dbReference type="Google" id="ProtNLM"/>
    </source>
</evidence>
<dbReference type="Proteomes" id="UP000192596">
    <property type="component" value="Unassembled WGS sequence"/>
</dbReference>
<dbReference type="Gene3D" id="1.20.1250.20">
    <property type="entry name" value="MFS general substrate transporter like domains"/>
    <property type="match status" value="1"/>
</dbReference>
<evidence type="ECO:0000256" key="6">
    <source>
        <dbReference type="ARBA" id="ARBA00023136"/>
    </source>
</evidence>
<dbReference type="InterPro" id="IPR036259">
    <property type="entry name" value="MFS_trans_sf"/>
</dbReference>
<dbReference type="GO" id="GO:0000329">
    <property type="term" value="C:fungal-type vacuole membrane"/>
    <property type="evidence" value="ECO:0007669"/>
    <property type="project" value="TreeGrafter"/>
</dbReference>
<evidence type="ECO:0000256" key="7">
    <source>
        <dbReference type="SAM" id="Phobius"/>
    </source>
</evidence>
<keyword evidence="5 7" id="KW-1133">Transmembrane helix</keyword>
<comment type="similarity">
    <text evidence="2">Belongs to the SLC29A/ENT transporter (TC 2.A.57) family.</text>
</comment>
<sequence>MDRLRKVWKGEDDDQAYEPLDSSITEAEQDEQPSSRAVAPSSFSWIEYACFLLLGISMLWAWNCLLAVGVYFQTRFHDNHWLIDNFQAAEISVSTITNLVVMLVLTRLQLGANYPRRIIFSLLVNMAVFTLLAISTSIGASGKAYFAFLMLAVFSTSLATGFAQNGIFAFVSGFAEPRYMSGIMTGQAVAGVLPCIAQIVSVLSVKDAEAVGQQLHSRDGTPSPNPAPSTPAVKSTAALAYFLTATAVSVSTFIAFTYLVLRRRRTASKAATNTASEDDNDASPDVKQSISFRVLFRKLRFLSAAVFVTFAVTMVFPVFTQRILSVQPPAEQPRILQPPSFIPLAFLFWNSGDLIGRLLTASPALSLVRRPRIVFALSVLRIGWVGLYHLCNSRGEGAVVNSDFFYLVVVQLLFGLTNGYLGSTCMIGASEWVDPEEREAAGGFMGLCLVSGLAVGSLGSFFAAGA</sequence>
<feature type="transmembrane region" description="Helical" evidence="7">
    <location>
        <begin position="51"/>
        <end position="74"/>
    </location>
</feature>
<dbReference type="PRINTS" id="PR01130">
    <property type="entry name" value="DERENTRNSPRT"/>
</dbReference>
<dbReference type="InterPro" id="IPR002259">
    <property type="entry name" value="Eqnu_transpt"/>
</dbReference>
<dbReference type="EMBL" id="NAJO01000007">
    <property type="protein sequence ID" value="OQO10970.1"/>
    <property type="molecule type" value="Genomic_DNA"/>
</dbReference>
<feature type="transmembrane region" description="Helical" evidence="7">
    <location>
        <begin position="183"/>
        <end position="205"/>
    </location>
</feature>
<dbReference type="SUPFAM" id="SSF103473">
    <property type="entry name" value="MFS general substrate transporter"/>
    <property type="match status" value="1"/>
</dbReference>
<feature type="transmembrane region" description="Helical" evidence="7">
    <location>
        <begin position="301"/>
        <end position="320"/>
    </location>
</feature>
<comment type="subcellular location">
    <subcellularLocation>
        <location evidence="1">Membrane</location>
        <topology evidence="1">Multi-pass membrane protein</topology>
    </subcellularLocation>
</comment>
<feature type="transmembrane region" description="Helical" evidence="7">
    <location>
        <begin position="118"/>
        <end position="138"/>
    </location>
</feature>
<evidence type="ECO:0000256" key="1">
    <source>
        <dbReference type="ARBA" id="ARBA00004141"/>
    </source>
</evidence>
<keyword evidence="9" id="KW-1185">Reference proteome</keyword>
<accession>A0A1V8THX5</accession>
<feature type="transmembrane region" description="Helical" evidence="7">
    <location>
        <begin position="372"/>
        <end position="390"/>
    </location>
</feature>
<proteinExistence type="inferred from homology"/>
<keyword evidence="3" id="KW-0813">Transport</keyword>
<evidence type="ECO:0000256" key="5">
    <source>
        <dbReference type="ARBA" id="ARBA00022989"/>
    </source>
</evidence>
<dbReference type="InParanoid" id="A0A1V8THX5"/>
<evidence type="ECO:0000256" key="3">
    <source>
        <dbReference type="ARBA" id="ARBA00022448"/>
    </source>
</evidence>
<evidence type="ECO:0000256" key="2">
    <source>
        <dbReference type="ARBA" id="ARBA00007965"/>
    </source>
</evidence>
<dbReference type="PIRSF" id="PIRSF016379">
    <property type="entry name" value="ENT"/>
    <property type="match status" value="1"/>
</dbReference>
<protein>
    <recommendedName>
        <fullName evidence="10">Nucleoside transporter</fullName>
    </recommendedName>
</protein>
<evidence type="ECO:0000313" key="8">
    <source>
        <dbReference type="EMBL" id="OQO10970.1"/>
    </source>
</evidence>
<dbReference type="GO" id="GO:0034257">
    <property type="term" value="F:nicotinamide riboside transmembrane transporter activity"/>
    <property type="evidence" value="ECO:0007669"/>
    <property type="project" value="TreeGrafter"/>
</dbReference>
<keyword evidence="4 7" id="KW-0812">Transmembrane</keyword>
<feature type="transmembrane region" description="Helical" evidence="7">
    <location>
        <begin position="441"/>
        <end position="464"/>
    </location>
</feature>
<feature type="transmembrane region" description="Helical" evidence="7">
    <location>
        <begin position="238"/>
        <end position="261"/>
    </location>
</feature>
<feature type="transmembrane region" description="Helical" evidence="7">
    <location>
        <begin position="144"/>
        <end position="171"/>
    </location>
</feature>
<dbReference type="PANTHER" id="PTHR10332:SF88">
    <property type="entry name" value="EQUILIBRATIVE NUCLEOSIDE TRANSPORTER 1, ISOFORM A"/>
    <property type="match status" value="1"/>
</dbReference>
<dbReference type="FunCoup" id="A0A1V8THX5">
    <property type="interactions" value="480"/>
</dbReference>
<evidence type="ECO:0000313" key="9">
    <source>
        <dbReference type="Proteomes" id="UP000192596"/>
    </source>
</evidence>
<gene>
    <name evidence="8" type="ORF">B0A48_05225</name>
</gene>
<dbReference type="AlphaFoldDB" id="A0A1V8THX5"/>
<feature type="transmembrane region" description="Helical" evidence="7">
    <location>
        <begin position="86"/>
        <end position="106"/>
    </location>
</feature>